<dbReference type="GO" id="GO:0006783">
    <property type="term" value="P:heme biosynthetic process"/>
    <property type="evidence" value="ECO:0007669"/>
    <property type="project" value="UniProtKB-UniRule"/>
</dbReference>
<evidence type="ECO:0000256" key="8">
    <source>
        <dbReference type="ARBA" id="ARBA00022630"/>
    </source>
</evidence>
<dbReference type="InterPro" id="IPR004572">
    <property type="entry name" value="Protoporphyrinogen_oxidase"/>
</dbReference>
<sequence length="426" mass="43475">MVVGGGIAGLSAALEAAQAGARVTVLEGSRWLGGKLRTVDGREAGAENFLMRAPAGGPSAAVVLAQEVGLGADIVHPTGFGAGLYLDGALKALPGGTMLGIPGPDTDLGGIAQRAGHDVDQGKPVLAQGEDAAVGEVVRERMGDDVVAKLVDPLLGGVYAGRADGLSVAATMPGLHRLLQTENTLSAAVGRAISASKAHSGGPVFGTVVGGLSRLVEALVNRLVELGVTVKTEAVVRDLSEVDADGVVLAVPGGKARRLLPELGAVEVDYASVGLVTLRFPKVSLPELSGFLVPENEGLQIKAATFFTSKWEHLRGGSVLIRASLGRAQSPEVLQRGDDDLARTARTDLRQVLGDLPEPVQVSVDRWGGGLPQYAPGHLARVAAVRASLEDSPIALAGAAYDGIGIPACVSSGRAAAQTLMRKWGL</sequence>
<comment type="cofactor">
    <cofactor evidence="2 12">
        <name>FAD</name>
        <dbReference type="ChEBI" id="CHEBI:57692"/>
    </cofactor>
</comment>
<comment type="pathway">
    <text evidence="4 12">Porphyrin-containing compound metabolism; protoheme biosynthesis.</text>
</comment>
<evidence type="ECO:0000256" key="5">
    <source>
        <dbReference type="ARBA" id="ARBA00008310"/>
    </source>
</evidence>
<evidence type="ECO:0000256" key="11">
    <source>
        <dbReference type="ARBA" id="ARBA00023133"/>
    </source>
</evidence>
<dbReference type="Gene3D" id="3.50.50.60">
    <property type="entry name" value="FAD/NAD(P)-binding domain"/>
    <property type="match status" value="1"/>
</dbReference>
<dbReference type="Gene3D" id="3.90.660.20">
    <property type="entry name" value="Protoporphyrinogen oxidase, mitochondrial, domain 2"/>
    <property type="match status" value="1"/>
</dbReference>
<keyword evidence="8 12" id="KW-0285">Flavoprotein</keyword>
<dbReference type="PANTHER" id="PTHR42923:SF3">
    <property type="entry name" value="PROTOPORPHYRINOGEN OXIDASE"/>
    <property type="match status" value="1"/>
</dbReference>
<evidence type="ECO:0000256" key="10">
    <source>
        <dbReference type="ARBA" id="ARBA00023002"/>
    </source>
</evidence>
<evidence type="ECO:0000256" key="4">
    <source>
        <dbReference type="ARBA" id="ARBA00004744"/>
    </source>
</evidence>
<comment type="similarity">
    <text evidence="5 12">Belongs to the protoporphyrinogen/coproporphyrinogen oxidase family. Coproporphyrinogen III oxidase subfamily.</text>
</comment>
<dbReference type="InterPro" id="IPR002937">
    <property type="entry name" value="Amino_oxidase"/>
</dbReference>
<comment type="caution">
    <text evidence="14">The sequence shown here is derived from an EMBL/GenBank/DDBJ whole genome shotgun (WGS) entry which is preliminary data.</text>
</comment>
<keyword evidence="11 12" id="KW-0350">Heme biosynthesis</keyword>
<keyword evidence="10 12" id="KW-0560">Oxidoreductase</keyword>
<dbReference type="EC" id="1.3.3.15" evidence="6 12"/>
<gene>
    <name evidence="14" type="primary">hemY</name>
    <name evidence="14" type="ORF">Rhe02_27230</name>
</gene>
<keyword evidence="9 12" id="KW-0274">FAD</keyword>
<evidence type="ECO:0000259" key="13">
    <source>
        <dbReference type="Pfam" id="PF01593"/>
    </source>
</evidence>
<dbReference type="AlphaFoldDB" id="A0A8J3Q7H0"/>
<comment type="subcellular location">
    <subcellularLocation>
        <location evidence="12">Cytoplasm</location>
    </subcellularLocation>
</comment>
<dbReference type="Proteomes" id="UP000612899">
    <property type="component" value="Unassembled WGS sequence"/>
</dbReference>
<comment type="function">
    <text evidence="3 12">Involved in coproporphyrin-dependent heme b biosynthesis. Catalyzes the oxidation of coproporphyrinogen III to coproporphyrin III.</text>
</comment>
<dbReference type="GO" id="GO:0004729">
    <property type="term" value="F:oxygen-dependent protoporphyrinogen oxidase activity"/>
    <property type="evidence" value="ECO:0007669"/>
    <property type="project" value="UniProtKB-UniRule"/>
</dbReference>
<evidence type="ECO:0000256" key="3">
    <source>
        <dbReference type="ARBA" id="ARBA00002185"/>
    </source>
</evidence>
<dbReference type="SUPFAM" id="SSF51905">
    <property type="entry name" value="FAD/NAD(P)-binding domain"/>
    <property type="match status" value="1"/>
</dbReference>
<dbReference type="InterPro" id="IPR050464">
    <property type="entry name" value="Zeta_carotene_desat/Oxidored"/>
</dbReference>
<evidence type="ECO:0000256" key="1">
    <source>
        <dbReference type="ARBA" id="ARBA00001755"/>
    </source>
</evidence>
<evidence type="ECO:0000256" key="12">
    <source>
        <dbReference type="RuleBase" id="RU364052"/>
    </source>
</evidence>
<accession>A0A8J3Q7H0</accession>
<evidence type="ECO:0000313" key="15">
    <source>
        <dbReference type="Proteomes" id="UP000612899"/>
    </source>
</evidence>
<organism evidence="14 15">
    <name type="scientific">Rhizocola hellebori</name>
    <dbReference type="NCBI Taxonomy" id="1392758"/>
    <lineage>
        <taxon>Bacteria</taxon>
        <taxon>Bacillati</taxon>
        <taxon>Actinomycetota</taxon>
        <taxon>Actinomycetes</taxon>
        <taxon>Micromonosporales</taxon>
        <taxon>Micromonosporaceae</taxon>
        <taxon>Rhizocola</taxon>
    </lineage>
</organism>
<dbReference type="SUPFAM" id="SSF54373">
    <property type="entry name" value="FAD-linked reductases, C-terminal domain"/>
    <property type="match status" value="1"/>
</dbReference>
<comment type="catalytic activity">
    <reaction evidence="1">
        <text>coproporphyrinogen III + 3 O2 = coproporphyrin III + 3 H2O2</text>
        <dbReference type="Rhea" id="RHEA:43436"/>
        <dbReference type="ChEBI" id="CHEBI:15379"/>
        <dbReference type="ChEBI" id="CHEBI:16240"/>
        <dbReference type="ChEBI" id="CHEBI:57309"/>
        <dbReference type="ChEBI" id="CHEBI:131725"/>
        <dbReference type="EC" id="1.3.3.15"/>
    </reaction>
    <physiologicalReaction direction="left-to-right" evidence="1">
        <dbReference type="Rhea" id="RHEA:43437"/>
    </physiologicalReaction>
</comment>
<dbReference type="EMBL" id="BONY01000014">
    <property type="protein sequence ID" value="GIH04656.1"/>
    <property type="molecule type" value="Genomic_DNA"/>
</dbReference>
<keyword evidence="12" id="KW-0963">Cytoplasm</keyword>
<protein>
    <recommendedName>
        <fullName evidence="7 12">Coproporphyrinogen III oxidase</fullName>
        <ecNumber evidence="6 12">1.3.3.15</ecNumber>
    </recommendedName>
</protein>
<dbReference type="Pfam" id="PF01593">
    <property type="entry name" value="Amino_oxidase"/>
    <property type="match status" value="1"/>
</dbReference>
<dbReference type="NCBIfam" id="TIGR00562">
    <property type="entry name" value="proto_IX_ox"/>
    <property type="match status" value="1"/>
</dbReference>
<proteinExistence type="inferred from homology"/>
<name>A0A8J3Q7H0_9ACTN</name>
<dbReference type="InterPro" id="IPR036188">
    <property type="entry name" value="FAD/NAD-bd_sf"/>
</dbReference>
<keyword evidence="15" id="KW-1185">Reference proteome</keyword>
<dbReference type="Gene3D" id="1.10.3110.10">
    <property type="entry name" value="protoporphyrinogen ix oxidase, domain 3"/>
    <property type="match status" value="1"/>
</dbReference>
<evidence type="ECO:0000256" key="2">
    <source>
        <dbReference type="ARBA" id="ARBA00001974"/>
    </source>
</evidence>
<evidence type="ECO:0000256" key="7">
    <source>
        <dbReference type="ARBA" id="ARBA00019046"/>
    </source>
</evidence>
<dbReference type="UniPathway" id="UPA00252"/>
<feature type="domain" description="Amine oxidase" evidence="13">
    <location>
        <begin position="7"/>
        <end position="420"/>
    </location>
</feature>
<dbReference type="PANTHER" id="PTHR42923">
    <property type="entry name" value="PROTOPORPHYRINOGEN OXIDASE"/>
    <property type="match status" value="1"/>
</dbReference>
<reference evidence="14" key="1">
    <citation type="submission" date="2021-01" db="EMBL/GenBank/DDBJ databases">
        <title>Whole genome shotgun sequence of Rhizocola hellebori NBRC 109834.</title>
        <authorList>
            <person name="Komaki H."/>
            <person name="Tamura T."/>
        </authorList>
    </citation>
    <scope>NUCLEOTIDE SEQUENCE</scope>
    <source>
        <strain evidence="14">NBRC 109834</strain>
    </source>
</reference>
<evidence type="ECO:0000313" key="14">
    <source>
        <dbReference type="EMBL" id="GIH04656.1"/>
    </source>
</evidence>
<evidence type="ECO:0000256" key="6">
    <source>
        <dbReference type="ARBA" id="ARBA00012402"/>
    </source>
</evidence>
<evidence type="ECO:0000256" key="9">
    <source>
        <dbReference type="ARBA" id="ARBA00022827"/>
    </source>
</evidence>
<dbReference type="GO" id="GO:0005737">
    <property type="term" value="C:cytoplasm"/>
    <property type="evidence" value="ECO:0007669"/>
    <property type="project" value="UniProtKB-SubCell"/>
</dbReference>